<evidence type="ECO:0000313" key="9">
    <source>
        <dbReference type="EMBL" id="EHI61808.1"/>
    </source>
</evidence>
<evidence type="ECO:0000256" key="3">
    <source>
        <dbReference type="ARBA" id="ARBA00022490"/>
    </source>
</evidence>
<dbReference type="AlphaFoldDB" id="G5I9R9"/>
<dbReference type="HOGENOM" id="CLU_116175_3_0_9"/>
<organism evidence="9 10">
    <name type="scientific">Hungatella hathewayi WAL-18680</name>
    <dbReference type="NCBI Taxonomy" id="742737"/>
    <lineage>
        <taxon>Bacteria</taxon>
        <taxon>Bacillati</taxon>
        <taxon>Bacillota</taxon>
        <taxon>Clostridia</taxon>
        <taxon>Lachnospirales</taxon>
        <taxon>Lachnospiraceae</taxon>
        <taxon>Hungatella</taxon>
    </lineage>
</organism>
<evidence type="ECO:0000256" key="2">
    <source>
        <dbReference type="ARBA" id="ARBA00022448"/>
    </source>
</evidence>
<protein>
    <recommendedName>
        <fullName evidence="8">PTS EIIB type-4 domain-containing protein</fullName>
    </recommendedName>
</protein>
<evidence type="ECO:0000256" key="1">
    <source>
        <dbReference type="ARBA" id="ARBA00004496"/>
    </source>
</evidence>
<dbReference type="EMBL" id="ADLN01000001">
    <property type="protein sequence ID" value="EHI61808.1"/>
    <property type="molecule type" value="Genomic_DNA"/>
</dbReference>
<dbReference type="RefSeq" id="WP_006778241.1">
    <property type="nucleotide sequence ID" value="NZ_CP040506.1"/>
</dbReference>
<dbReference type="GO" id="GO:0009401">
    <property type="term" value="P:phosphoenolpyruvate-dependent sugar phosphotransferase system"/>
    <property type="evidence" value="ECO:0007669"/>
    <property type="project" value="UniProtKB-KW"/>
</dbReference>
<sequence>MAIVNIRIDDRLIHGQVAAVWSLVTKANRIMVVDDLVVKDVVNKEALKMACPQQCKLSILTVEKAAENLKAGKYDEERVFIVAKNPKTIRGLLDHGFQMEAVNVGNMGGKQNTKMLKKAVSVSQEDIENFLYLADHGVKVTAQMVPTDEALDFVELIKKAEA</sequence>
<dbReference type="GO" id="GO:0005737">
    <property type="term" value="C:cytoplasm"/>
    <property type="evidence" value="ECO:0007669"/>
    <property type="project" value="UniProtKB-SubCell"/>
</dbReference>
<dbReference type="GO" id="GO:0008982">
    <property type="term" value="F:protein-N(PI)-phosphohistidine-sugar phosphotransferase activity"/>
    <property type="evidence" value="ECO:0007669"/>
    <property type="project" value="InterPro"/>
</dbReference>
<reference evidence="9 10" key="1">
    <citation type="submission" date="2011-08" db="EMBL/GenBank/DDBJ databases">
        <title>The Genome Sequence of Clostridium hathewayi WAL-18680.</title>
        <authorList>
            <consortium name="The Broad Institute Genome Sequencing Platform"/>
            <person name="Earl A."/>
            <person name="Ward D."/>
            <person name="Feldgarden M."/>
            <person name="Gevers D."/>
            <person name="Finegold S.M."/>
            <person name="Summanen P.H."/>
            <person name="Molitoris D.R."/>
            <person name="Song M."/>
            <person name="Daigneault M."/>
            <person name="Allen-Vercoe E."/>
            <person name="Young S.K."/>
            <person name="Zeng Q."/>
            <person name="Gargeya S."/>
            <person name="Fitzgerald M."/>
            <person name="Haas B."/>
            <person name="Abouelleil A."/>
            <person name="Alvarado L."/>
            <person name="Arachchi H.M."/>
            <person name="Berlin A."/>
            <person name="Brown A."/>
            <person name="Chapman S.B."/>
            <person name="Chen Z."/>
            <person name="Dunbar C."/>
            <person name="Freedman E."/>
            <person name="Gearin G."/>
            <person name="Gellesch M."/>
            <person name="Goldberg J."/>
            <person name="Griggs A."/>
            <person name="Gujja S."/>
            <person name="Heiman D."/>
            <person name="Howarth C."/>
            <person name="Larson L."/>
            <person name="Lui A."/>
            <person name="MacDonald P.J.P."/>
            <person name="Montmayeur A."/>
            <person name="Murphy C."/>
            <person name="Neiman D."/>
            <person name="Pearson M."/>
            <person name="Priest M."/>
            <person name="Roberts A."/>
            <person name="Saif S."/>
            <person name="Shea T."/>
            <person name="Shenoy N."/>
            <person name="Sisk P."/>
            <person name="Stolte C."/>
            <person name="Sykes S."/>
            <person name="Wortman J."/>
            <person name="Nusbaum C."/>
            <person name="Birren B."/>
        </authorList>
    </citation>
    <scope>NUCLEOTIDE SEQUENCE [LARGE SCALE GENOMIC DNA]</scope>
    <source>
        <strain evidence="9 10">WAL-18680</strain>
    </source>
</reference>
<comment type="subcellular location">
    <subcellularLocation>
        <location evidence="1">Cytoplasm</location>
    </subcellularLocation>
</comment>
<dbReference type="SUPFAM" id="SSF52728">
    <property type="entry name" value="PTS IIb component"/>
    <property type="match status" value="1"/>
</dbReference>
<dbReference type="PATRIC" id="fig|742737.3.peg.253"/>
<accession>G5I9R9</accession>
<evidence type="ECO:0000256" key="7">
    <source>
        <dbReference type="ARBA" id="ARBA00022777"/>
    </source>
</evidence>
<proteinExistence type="predicted"/>
<keyword evidence="3" id="KW-0963">Cytoplasm</keyword>
<keyword evidence="5" id="KW-0808">Transferase</keyword>
<dbReference type="Gene3D" id="3.40.35.10">
    <property type="entry name" value="Phosphotransferase system, sorbose subfamily IIB component"/>
    <property type="match status" value="1"/>
</dbReference>
<dbReference type="Proteomes" id="UP000005384">
    <property type="component" value="Unassembled WGS sequence"/>
</dbReference>
<keyword evidence="2" id="KW-0813">Transport</keyword>
<feature type="domain" description="PTS EIIB type-4" evidence="8">
    <location>
        <begin position="1"/>
        <end position="162"/>
    </location>
</feature>
<evidence type="ECO:0000256" key="6">
    <source>
        <dbReference type="ARBA" id="ARBA00022683"/>
    </source>
</evidence>
<dbReference type="InterPro" id="IPR036667">
    <property type="entry name" value="PTS_IIB_sorbose-sp_sf"/>
</dbReference>
<evidence type="ECO:0000256" key="4">
    <source>
        <dbReference type="ARBA" id="ARBA00022597"/>
    </source>
</evidence>
<gene>
    <name evidence="9" type="ORF">HMPREF9473_00259</name>
</gene>
<dbReference type="GO" id="GO:0016301">
    <property type="term" value="F:kinase activity"/>
    <property type="evidence" value="ECO:0007669"/>
    <property type="project" value="UniProtKB-KW"/>
</dbReference>
<evidence type="ECO:0000259" key="8">
    <source>
        <dbReference type="PROSITE" id="PS51101"/>
    </source>
</evidence>
<evidence type="ECO:0000256" key="5">
    <source>
        <dbReference type="ARBA" id="ARBA00022679"/>
    </source>
</evidence>
<dbReference type="OrthoDB" id="9788818at2"/>
<keyword evidence="10" id="KW-1185">Reference proteome</keyword>
<dbReference type="PROSITE" id="PS51101">
    <property type="entry name" value="PTS_EIIB_TYPE_4"/>
    <property type="match status" value="1"/>
</dbReference>
<keyword evidence="6" id="KW-0598">Phosphotransferase system</keyword>
<dbReference type="InterPro" id="IPR004720">
    <property type="entry name" value="PTS_IIB_sorbose-sp"/>
</dbReference>
<evidence type="ECO:0000313" key="10">
    <source>
        <dbReference type="Proteomes" id="UP000005384"/>
    </source>
</evidence>
<keyword evidence="7" id="KW-0418">Kinase</keyword>
<dbReference type="Pfam" id="PF03830">
    <property type="entry name" value="PTSIIB_sorb"/>
    <property type="match status" value="1"/>
</dbReference>
<keyword evidence="4" id="KW-0762">Sugar transport</keyword>
<comment type="caution">
    <text evidence="9">The sequence shown here is derived from an EMBL/GenBank/DDBJ whole genome shotgun (WGS) entry which is preliminary data.</text>
</comment>
<name>G5I9R9_9FIRM</name>